<keyword evidence="5" id="KW-0325">Glycoprotein</keyword>
<dbReference type="GO" id="GO:0006508">
    <property type="term" value="P:proteolysis"/>
    <property type="evidence" value="ECO:0007669"/>
    <property type="project" value="UniProtKB-KW"/>
</dbReference>
<proteinExistence type="inferred from homology"/>
<keyword evidence="3" id="KW-0732">Signal</keyword>
<comment type="similarity">
    <text evidence="1">Belongs to the peptidase S28 family.</text>
</comment>
<name>A0A914C7J4_9BILA</name>
<evidence type="ECO:0000313" key="7">
    <source>
        <dbReference type="WBParaSite" id="ACRNAN_Path_503.g1901.t1"/>
    </source>
</evidence>
<evidence type="ECO:0000256" key="2">
    <source>
        <dbReference type="ARBA" id="ARBA00022670"/>
    </source>
</evidence>
<dbReference type="Proteomes" id="UP000887540">
    <property type="component" value="Unplaced"/>
</dbReference>
<dbReference type="Pfam" id="PF05577">
    <property type="entry name" value="Peptidase_S28"/>
    <property type="match status" value="1"/>
</dbReference>
<reference evidence="7" key="1">
    <citation type="submission" date="2022-11" db="UniProtKB">
        <authorList>
            <consortium name="WormBaseParasite"/>
        </authorList>
    </citation>
    <scope>IDENTIFICATION</scope>
</reference>
<accession>A0A914C7J4</accession>
<keyword evidence="2" id="KW-0645">Protease</keyword>
<evidence type="ECO:0000256" key="5">
    <source>
        <dbReference type="ARBA" id="ARBA00023180"/>
    </source>
</evidence>
<dbReference type="PANTHER" id="PTHR11010:SF117">
    <property type="entry name" value="SERINE PROTEASE 16"/>
    <property type="match status" value="1"/>
</dbReference>
<dbReference type="Gene3D" id="3.40.50.1820">
    <property type="entry name" value="alpha/beta hydrolase"/>
    <property type="match status" value="1"/>
</dbReference>
<dbReference type="AlphaFoldDB" id="A0A914C7J4"/>
<dbReference type="PANTHER" id="PTHR11010">
    <property type="entry name" value="PROTEASE S28 PRO-X CARBOXYPEPTIDASE-RELATED"/>
    <property type="match status" value="1"/>
</dbReference>
<dbReference type="InterPro" id="IPR029058">
    <property type="entry name" value="AB_hydrolase_fold"/>
</dbReference>
<dbReference type="InterPro" id="IPR008758">
    <property type="entry name" value="Peptidase_S28"/>
</dbReference>
<evidence type="ECO:0000256" key="3">
    <source>
        <dbReference type="ARBA" id="ARBA00022729"/>
    </source>
</evidence>
<protein>
    <submittedName>
        <fullName evidence="7">Uncharacterized protein</fullName>
    </submittedName>
</protein>
<sequence>MYKVNRLFNVNTSCLDINYNSYIQYLQNTDLDNADRAWFYQTCSEFGFYQTTDNNYDFYGNIIPIDWYVKQCRDVFGSAFDNSTVYSNIAYTNVLFHGQNGYHGPNTMLTYGTADPWHVLGVLSQNGPFPIMMNGTYHCAAMGEMNKTSDPPELWDVKYLIQELILCEFMDNIC</sequence>
<keyword evidence="6" id="KW-1185">Reference proteome</keyword>
<organism evidence="6 7">
    <name type="scientific">Acrobeloides nanus</name>
    <dbReference type="NCBI Taxonomy" id="290746"/>
    <lineage>
        <taxon>Eukaryota</taxon>
        <taxon>Metazoa</taxon>
        <taxon>Ecdysozoa</taxon>
        <taxon>Nematoda</taxon>
        <taxon>Chromadorea</taxon>
        <taxon>Rhabditida</taxon>
        <taxon>Tylenchina</taxon>
        <taxon>Cephalobomorpha</taxon>
        <taxon>Cephaloboidea</taxon>
        <taxon>Cephalobidae</taxon>
        <taxon>Acrobeloides</taxon>
    </lineage>
</organism>
<dbReference type="GO" id="GO:0008239">
    <property type="term" value="F:dipeptidyl-peptidase activity"/>
    <property type="evidence" value="ECO:0007669"/>
    <property type="project" value="TreeGrafter"/>
</dbReference>
<keyword evidence="4" id="KW-0378">Hydrolase</keyword>
<evidence type="ECO:0000256" key="4">
    <source>
        <dbReference type="ARBA" id="ARBA00022801"/>
    </source>
</evidence>
<dbReference type="WBParaSite" id="ACRNAN_Path_503.g1901.t1">
    <property type="protein sequence ID" value="ACRNAN_Path_503.g1901.t1"/>
    <property type="gene ID" value="ACRNAN_Path_503.g1901"/>
</dbReference>
<dbReference type="GO" id="GO:0070008">
    <property type="term" value="F:serine-type exopeptidase activity"/>
    <property type="evidence" value="ECO:0007669"/>
    <property type="project" value="InterPro"/>
</dbReference>
<evidence type="ECO:0000256" key="1">
    <source>
        <dbReference type="ARBA" id="ARBA00011079"/>
    </source>
</evidence>
<evidence type="ECO:0000313" key="6">
    <source>
        <dbReference type="Proteomes" id="UP000887540"/>
    </source>
</evidence>